<evidence type="ECO:0000256" key="1">
    <source>
        <dbReference type="SAM" id="MobiDB-lite"/>
    </source>
</evidence>
<organism evidence="2 3">
    <name type="scientific">Takifugu bimaculatus</name>
    <dbReference type="NCBI Taxonomy" id="433685"/>
    <lineage>
        <taxon>Eukaryota</taxon>
        <taxon>Metazoa</taxon>
        <taxon>Chordata</taxon>
        <taxon>Craniata</taxon>
        <taxon>Vertebrata</taxon>
        <taxon>Euteleostomi</taxon>
        <taxon>Actinopterygii</taxon>
        <taxon>Neopterygii</taxon>
        <taxon>Teleostei</taxon>
        <taxon>Neoteleostei</taxon>
        <taxon>Acanthomorphata</taxon>
        <taxon>Eupercaria</taxon>
        <taxon>Tetraodontiformes</taxon>
        <taxon>Tetradontoidea</taxon>
        <taxon>Tetraodontidae</taxon>
        <taxon>Takifugu</taxon>
    </lineage>
</organism>
<keyword evidence="3" id="KW-1185">Reference proteome</keyword>
<dbReference type="EMBL" id="SWLE01000019">
    <property type="protein sequence ID" value="TNM88153.1"/>
    <property type="molecule type" value="Genomic_DNA"/>
</dbReference>
<reference evidence="2 3" key="1">
    <citation type="submission" date="2019-04" db="EMBL/GenBank/DDBJ databases">
        <title>The sequence and de novo assembly of Takifugu bimaculatus genome using PacBio and Hi-C technologies.</title>
        <authorList>
            <person name="Xu P."/>
            <person name="Liu B."/>
            <person name="Zhou Z."/>
        </authorList>
    </citation>
    <scope>NUCLEOTIDE SEQUENCE [LARGE SCALE GENOMIC DNA]</scope>
    <source>
        <strain evidence="2">TB-2018</strain>
        <tissue evidence="2">Muscle</tissue>
    </source>
</reference>
<protein>
    <submittedName>
        <fullName evidence="2">Uncharacterized protein</fullName>
    </submittedName>
</protein>
<feature type="region of interest" description="Disordered" evidence="1">
    <location>
        <begin position="1"/>
        <end position="26"/>
    </location>
</feature>
<evidence type="ECO:0000313" key="3">
    <source>
        <dbReference type="Proteomes" id="UP000516260"/>
    </source>
</evidence>
<name>A0A4Z2B726_9TELE</name>
<dbReference type="Proteomes" id="UP000516260">
    <property type="component" value="Chromosome 6"/>
</dbReference>
<evidence type="ECO:0000313" key="2">
    <source>
        <dbReference type="EMBL" id="TNM88153.1"/>
    </source>
</evidence>
<dbReference type="AlphaFoldDB" id="A0A4Z2B726"/>
<proteinExistence type="predicted"/>
<sequence length="106" mass="12275">MAASRTNRAHPFELNSKTKHTPQLQKASFRVQPKQDFINNKRYIKKTRRLEKHNEQIKSNLNMKKVLFGYTAQLWNINDLTHLPPSSSILSSSLFSSQASFAFNLI</sequence>
<comment type="caution">
    <text evidence="2">The sequence shown here is derived from an EMBL/GenBank/DDBJ whole genome shotgun (WGS) entry which is preliminary data.</text>
</comment>
<accession>A0A4Z2B726</accession>
<gene>
    <name evidence="2" type="ORF">fugu_006374</name>
</gene>